<dbReference type="AlphaFoldDB" id="A0A8D8X7F8"/>
<dbReference type="PANTHER" id="PTHR11005">
    <property type="entry name" value="LYSOSOMAL ACID LIPASE-RELATED"/>
    <property type="match status" value="1"/>
</dbReference>
<evidence type="ECO:0000256" key="6">
    <source>
        <dbReference type="ARBA" id="ARBA00023180"/>
    </source>
</evidence>
<dbReference type="Pfam" id="PF04083">
    <property type="entry name" value="Abhydro_lipase"/>
    <property type="match status" value="1"/>
</dbReference>
<comment type="similarity">
    <text evidence="1">Belongs to the AB hydrolase superfamily. Lipase family.</text>
</comment>
<dbReference type="SUPFAM" id="SSF53474">
    <property type="entry name" value="alpha/beta-Hydrolases"/>
    <property type="match status" value="1"/>
</dbReference>
<keyword evidence="4" id="KW-0442">Lipid degradation</keyword>
<feature type="active site" description="Nucleophile" evidence="7">
    <location>
        <position position="198"/>
    </location>
</feature>
<dbReference type="GO" id="GO:0016788">
    <property type="term" value="F:hydrolase activity, acting on ester bonds"/>
    <property type="evidence" value="ECO:0007669"/>
    <property type="project" value="InterPro"/>
</dbReference>
<sequence>MTRNSSSWLRDISCVFVFFVVQIIVVNPQRNQSKSLFPTRSIIANVVDRFLNNDSDNLINVDFKILNTTQLLQKWGLSSEIHQTTTEDGYILEIHRIVPKYANSPPVLIQHGICLASDSWVLRGKEDLAIILHEQGYDVWLTNTRGNCYSKQHQYLNIKEEPYWDFSYHEHGLYDMPASIDHILAVTGRRSLSYIGHSMGTTMFYVMASMRPSYNQKVNLHIGLAPVAYSSRMKSVETVFKPFGQNVKWYEKAFKRYKRYELLERRLANPLPILCEDPLLRPLCYQISFLLLGPDIYQWPDKNIITAITAYFPAGTSFKTLYHFWQSVVSADFKAFDHGNFENMRRFGSFFPPRYNISAITAPIALFYSTNDYLSHPTDVRLLAYQLPNLVGMYKVPFPYFNHLDYVFARDSRSLLYDSVLCLLDSFNNKLERQCEMPTNRFNRNEKNFWRE</sequence>
<accession>A0A8D8X7F8</accession>
<evidence type="ECO:0000256" key="2">
    <source>
        <dbReference type="ARBA" id="ARBA00022729"/>
    </source>
</evidence>
<evidence type="ECO:0000313" key="10">
    <source>
        <dbReference type="EMBL" id="CAG6686522.1"/>
    </source>
</evidence>
<dbReference type="EMBL" id="HBUF01601700">
    <property type="protein sequence ID" value="CAG6776286.1"/>
    <property type="molecule type" value="Transcribed_RNA"/>
</dbReference>
<proteinExistence type="inferred from homology"/>
<keyword evidence="8" id="KW-0812">Transmembrane</keyword>
<feature type="active site" description="Charge relay system" evidence="7">
    <location>
        <position position="372"/>
    </location>
</feature>
<feature type="transmembrane region" description="Helical" evidence="8">
    <location>
        <begin position="7"/>
        <end position="26"/>
    </location>
</feature>
<evidence type="ECO:0000256" key="3">
    <source>
        <dbReference type="ARBA" id="ARBA00022801"/>
    </source>
</evidence>
<dbReference type="GO" id="GO:0016042">
    <property type="term" value="P:lipid catabolic process"/>
    <property type="evidence" value="ECO:0007669"/>
    <property type="project" value="UniProtKB-KW"/>
</dbReference>
<evidence type="ECO:0000256" key="8">
    <source>
        <dbReference type="SAM" id="Phobius"/>
    </source>
</evidence>
<reference evidence="10" key="1">
    <citation type="submission" date="2021-05" db="EMBL/GenBank/DDBJ databases">
        <authorList>
            <person name="Alioto T."/>
            <person name="Alioto T."/>
            <person name="Gomez Garrido J."/>
        </authorList>
    </citation>
    <scope>NUCLEOTIDE SEQUENCE</scope>
</reference>
<dbReference type="Gene3D" id="3.40.50.1820">
    <property type="entry name" value="alpha/beta hydrolase"/>
    <property type="match status" value="1"/>
</dbReference>
<evidence type="ECO:0000256" key="5">
    <source>
        <dbReference type="ARBA" id="ARBA00023098"/>
    </source>
</evidence>
<keyword evidence="8" id="KW-0472">Membrane</keyword>
<dbReference type="FunFam" id="3.40.50.1820:FF:000057">
    <property type="entry name" value="Lipase"/>
    <property type="match status" value="1"/>
</dbReference>
<dbReference type="InterPro" id="IPR006693">
    <property type="entry name" value="AB_hydrolase_lipase"/>
</dbReference>
<evidence type="ECO:0000259" key="9">
    <source>
        <dbReference type="Pfam" id="PF04083"/>
    </source>
</evidence>
<feature type="active site" description="Charge relay system" evidence="7">
    <location>
        <position position="403"/>
    </location>
</feature>
<keyword evidence="5" id="KW-0443">Lipid metabolism</keyword>
<organism evidence="10">
    <name type="scientific">Cacopsylla melanoneura</name>
    <dbReference type="NCBI Taxonomy" id="428564"/>
    <lineage>
        <taxon>Eukaryota</taxon>
        <taxon>Metazoa</taxon>
        <taxon>Ecdysozoa</taxon>
        <taxon>Arthropoda</taxon>
        <taxon>Hexapoda</taxon>
        <taxon>Insecta</taxon>
        <taxon>Pterygota</taxon>
        <taxon>Neoptera</taxon>
        <taxon>Paraneoptera</taxon>
        <taxon>Hemiptera</taxon>
        <taxon>Sternorrhyncha</taxon>
        <taxon>Psylloidea</taxon>
        <taxon>Psyllidae</taxon>
        <taxon>Psyllinae</taxon>
        <taxon>Cacopsylla</taxon>
    </lineage>
</organism>
<dbReference type="InterPro" id="IPR029058">
    <property type="entry name" value="AB_hydrolase_fold"/>
</dbReference>
<protein>
    <submittedName>
        <fullName evidence="10">Lipase 1</fullName>
    </submittedName>
</protein>
<keyword evidence="2" id="KW-0732">Signal</keyword>
<evidence type="ECO:0000256" key="4">
    <source>
        <dbReference type="ARBA" id="ARBA00022963"/>
    </source>
</evidence>
<evidence type="ECO:0000256" key="7">
    <source>
        <dbReference type="PIRSR" id="PIRSR000862-1"/>
    </source>
</evidence>
<dbReference type="EMBL" id="HBUF01276985">
    <property type="protein sequence ID" value="CAG6686522.1"/>
    <property type="molecule type" value="Transcribed_RNA"/>
</dbReference>
<keyword evidence="8" id="KW-1133">Transmembrane helix</keyword>
<dbReference type="PIRSF" id="PIRSF000862">
    <property type="entry name" value="Steryl_ester_lip"/>
    <property type="match status" value="1"/>
</dbReference>
<dbReference type="InterPro" id="IPR025483">
    <property type="entry name" value="Lipase_euk"/>
</dbReference>
<name>A0A8D8X7F8_9HEMI</name>
<keyword evidence="3" id="KW-0378">Hydrolase</keyword>
<keyword evidence="6" id="KW-0325">Glycoprotein</keyword>
<feature type="domain" description="Partial AB-hydrolase lipase" evidence="9">
    <location>
        <begin position="68"/>
        <end position="123"/>
    </location>
</feature>
<evidence type="ECO:0000256" key="1">
    <source>
        <dbReference type="ARBA" id="ARBA00010701"/>
    </source>
</evidence>